<organism evidence="2">
    <name type="scientific">mine drainage metagenome</name>
    <dbReference type="NCBI Taxonomy" id="410659"/>
    <lineage>
        <taxon>unclassified sequences</taxon>
        <taxon>metagenomes</taxon>
        <taxon>ecological metagenomes</taxon>
    </lineage>
</organism>
<dbReference type="GO" id="GO:0051301">
    <property type="term" value="P:cell division"/>
    <property type="evidence" value="ECO:0007669"/>
    <property type="project" value="InterPro"/>
</dbReference>
<accession>A0A1J5SML0</accession>
<protein>
    <submittedName>
        <fullName evidence="2">Competence protein A</fullName>
    </submittedName>
</protein>
<dbReference type="AlphaFoldDB" id="A0A1J5SML0"/>
<dbReference type="Gene3D" id="3.30.1490.300">
    <property type="match status" value="1"/>
</dbReference>
<dbReference type="InterPro" id="IPR003494">
    <property type="entry name" value="SHS2_FtsA"/>
</dbReference>
<dbReference type="NCBIfam" id="TIGR01175">
    <property type="entry name" value="pilM"/>
    <property type="match status" value="1"/>
</dbReference>
<dbReference type="Gene3D" id="3.30.420.40">
    <property type="match status" value="2"/>
</dbReference>
<sequence length="372" mass="40169">MSANQSMIKGNFDIPLDFLSTSTPPLIGVDISSSSVKMVELSQAPKKNGYVVERYAIEMLPVDAVSDGNINNLDAVSDTIKRAWKRLGSRIKNVSLALPAAAVISKKILLPAGLREDDLEYQVESEANQYIPFALEEVNLDFQVIGSAPNNPDEVEVLLAASRKANVEDRVAAAQTAGLKAIVVDVEPYAAEAAFEMIRSQLPGGAADQCVALVDIGAYVMNVNVLRNGQSVYMRDQQVGGAQLTQQIQSVFGLSAEEAESAKRNGGLPENYESDVLSPFRENIAMEVSRALQFFFTSTQYNEVNYVVLAGGCAALPGLDEAVATRTQVSTLVANPFELMTLSSRIKPRQLQMDAPALMIACGLAMRRFDPS</sequence>
<gene>
    <name evidence="2" type="ORF">GALL_81340</name>
</gene>
<feature type="domain" description="SHS2" evidence="1">
    <location>
        <begin position="26"/>
        <end position="194"/>
    </location>
</feature>
<dbReference type="Pfam" id="PF11104">
    <property type="entry name" value="PilM_2"/>
    <property type="match status" value="1"/>
</dbReference>
<dbReference type="SMART" id="SM00842">
    <property type="entry name" value="FtsA"/>
    <property type="match status" value="1"/>
</dbReference>
<proteinExistence type="predicted"/>
<dbReference type="InterPro" id="IPR043129">
    <property type="entry name" value="ATPase_NBD"/>
</dbReference>
<dbReference type="InterPro" id="IPR050696">
    <property type="entry name" value="FtsA/MreB"/>
</dbReference>
<comment type="caution">
    <text evidence="2">The sequence shown here is derived from an EMBL/GenBank/DDBJ whole genome shotgun (WGS) entry which is preliminary data.</text>
</comment>
<dbReference type="PANTHER" id="PTHR32432:SF3">
    <property type="entry name" value="ETHANOLAMINE UTILIZATION PROTEIN EUTJ"/>
    <property type="match status" value="1"/>
</dbReference>
<dbReference type="CDD" id="cd24049">
    <property type="entry name" value="ASKHA_NBD_PilM"/>
    <property type="match status" value="1"/>
</dbReference>
<dbReference type="EMBL" id="MLJW01000025">
    <property type="protein sequence ID" value="OIR09729.1"/>
    <property type="molecule type" value="Genomic_DNA"/>
</dbReference>
<dbReference type="PIRSF" id="PIRSF019169">
    <property type="entry name" value="PilM"/>
    <property type="match status" value="1"/>
</dbReference>
<evidence type="ECO:0000313" key="2">
    <source>
        <dbReference type="EMBL" id="OIR09729.1"/>
    </source>
</evidence>
<dbReference type="SUPFAM" id="SSF53067">
    <property type="entry name" value="Actin-like ATPase domain"/>
    <property type="match status" value="2"/>
</dbReference>
<dbReference type="InterPro" id="IPR005883">
    <property type="entry name" value="PilM"/>
</dbReference>
<dbReference type="PANTHER" id="PTHR32432">
    <property type="entry name" value="CELL DIVISION PROTEIN FTSA-RELATED"/>
    <property type="match status" value="1"/>
</dbReference>
<evidence type="ECO:0000259" key="1">
    <source>
        <dbReference type="SMART" id="SM00842"/>
    </source>
</evidence>
<name>A0A1J5SML0_9ZZZZ</name>
<reference evidence="2" key="1">
    <citation type="submission" date="2016-10" db="EMBL/GenBank/DDBJ databases">
        <title>Sequence of Gallionella enrichment culture.</title>
        <authorList>
            <person name="Poehlein A."/>
            <person name="Muehling M."/>
            <person name="Daniel R."/>
        </authorList>
    </citation>
    <scope>NUCLEOTIDE SEQUENCE</scope>
</reference>